<dbReference type="PANTHER" id="PTHR43476">
    <property type="entry name" value="3-(3-HYDROXY-PHENYL)PROPIONATE/3-HYDROXYCINNAMIC ACID HYDROXYLASE"/>
    <property type="match status" value="1"/>
</dbReference>
<dbReference type="OrthoDB" id="9791689at2"/>
<dbReference type="NCBIfam" id="NF004833">
    <property type="entry name" value="PRK06185.1-1"/>
    <property type="match status" value="1"/>
</dbReference>
<dbReference type="GO" id="GO:0071949">
    <property type="term" value="F:FAD binding"/>
    <property type="evidence" value="ECO:0007669"/>
    <property type="project" value="InterPro"/>
</dbReference>
<keyword evidence="4" id="KW-1185">Reference proteome</keyword>
<dbReference type="NCBIfam" id="NF004834">
    <property type="entry name" value="PRK06185.1-3"/>
    <property type="match status" value="1"/>
</dbReference>
<reference evidence="4" key="1">
    <citation type="submission" date="2018-07" db="EMBL/GenBank/DDBJ databases">
        <authorList>
            <person name="Safronova V.I."/>
            <person name="Chirak E.R."/>
            <person name="Sazanova A.L."/>
        </authorList>
    </citation>
    <scope>NUCLEOTIDE SEQUENCE [LARGE SCALE GENOMIC DNA]</scope>
    <source>
        <strain evidence="4">RCAM04685</strain>
    </source>
</reference>
<dbReference type="Pfam" id="PF01494">
    <property type="entry name" value="FAD_binding_3"/>
    <property type="match status" value="1"/>
</dbReference>
<organism evidence="3 4">
    <name type="scientific">Bosea caraganae</name>
    <dbReference type="NCBI Taxonomy" id="2763117"/>
    <lineage>
        <taxon>Bacteria</taxon>
        <taxon>Pseudomonadati</taxon>
        <taxon>Pseudomonadota</taxon>
        <taxon>Alphaproteobacteria</taxon>
        <taxon>Hyphomicrobiales</taxon>
        <taxon>Boseaceae</taxon>
        <taxon>Bosea</taxon>
    </lineage>
</organism>
<dbReference type="PANTHER" id="PTHR43476:SF5">
    <property type="entry name" value="FAD-DEPENDENT MONOOXYGENASE"/>
    <property type="match status" value="1"/>
</dbReference>
<proteinExistence type="predicted"/>
<evidence type="ECO:0000313" key="3">
    <source>
        <dbReference type="EMBL" id="RDJ24583.1"/>
    </source>
</evidence>
<dbReference type="Proteomes" id="UP000255207">
    <property type="component" value="Unassembled WGS sequence"/>
</dbReference>
<dbReference type="AlphaFoldDB" id="A0A370L6Z6"/>
<evidence type="ECO:0000256" key="1">
    <source>
        <dbReference type="ARBA" id="ARBA00023002"/>
    </source>
</evidence>
<dbReference type="InterPro" id="IPR036188">
    <property type="entry name" value="FAD/NAD-bd_sf"/>
</dbReference>
<evidence type="ECO:0000259" key="2">
    <source>
        <dbReference type="Pfam" id="PF01494"/>
    </source>
</evidence>
<dbReference type="SUPFAM" id="SSF51905">
    <property type="entry name" value="FAD/NAD(P)-binding domain"/>
    <property type="match status" value="1"/>
</dbReference>
<sequence>MREETTTCCIAGGGPAGMMLGFLLARAGIDVIVLEKHADFLRDFRGDTIHPSTLELMHELGLLDEFLKLPHNKERQIVARFGEDEVTIADFSHLPVKAPYVAFMPQWDFLDFLADHGKAEPHFRLLVNAKAEGLIETGGRVAGVNVSTPEGPLTIKADLVVAADGRRSDLRAASGLSVNVLGAPMDVLWFRLSRQESDRNQTFGQVAGGRFFIMLNRGDYWQCAFIIPKGSLEALQATGLDAFKAGIVALSPFLADRMPELTDWDEVKLLSVAVDRMPRWWKPGFICIGDAAHTMSPIGGVGVNLAVQDAVAAANLLARPLREKRLGDADLAAVQARREFPAKVTQAIQIAIQNRVITPLLASKGPITPPLPLRLLNWFPILRRIPARLVGMGIRPEHIGPELKPVQPLR</sequence>
<dbReference type="InterPro" id="IPR050631">
    <property type="entry name" value="PheA/TfdB_FAD_monoxygenase"/>
</dbReference>
<evidence type="ECO:0000313" key="4">
    <source>
        <dbReference type="Proteomes" id="UP000255207"/>
    </source>
</evidence>
<dbReference type="RefSeq" id="WP_114829680.1">
    <property type="nucleotide sequence ID" value="NZ_QQTO01000033.1"/>
</dbReference>
<dbReference type="GO" id="GO:0016491">
    <property type="term" value="F:oxidoreductase activity"/>
    <property type="evidence" value="ECO:0007669"/>
    <property type="project" value="UniProtKB-KW"/>
</dbReference>
<comment type="caution">
    <text evidence="3">The sequence shown here is derived from an EMBL/GenBank/DDBJ whole genome shotgun (WGS) entry which is preliminary data.</text>
</comment>
<feature type="domain" description="FAD-binding" evidence="2">
    <location>
        <begin position="6"/>
        <end position="346"/>
    </location>
</feature>
<gene>
    <name evidence="3" type="ORF">DWE98_12920</name>
</gene>
<dbReference type="InterPro" id="IPR002938">
    <property type="entry name" value="FAD-bd"/>
</dbReference>
<name>A0A370L6Z6_9HYPH</name>
<protein>
    <submittedName>
        <fullName evidence="3">FAD-dependent oxidoreductase</fullName>
    </submittedName>
</protein>
<keyword evidence="1" id="KW-0560">Oxidoreductase</keyword>
<dbReference type="Gene3D" id="3.50.50.60">
    <property type="entry name" value="FAD/NAD(P)-binding domain"/>
    <property type="match status" value="2"/>
</dbReference>
<dbReference type="EMBL" id="QQTP01000006">
    <property type="protein sequence ID" value="RDJ24583.1"/>
    <property type="molecule type" value="Genomic_DNA"/>
</dbReference>
<dbReference type="PRINTS" id="PR00420">
    <property type="entry name" value="RNGMNOXGNASE"/>
</dbReference>
<accession>A0A370L6Z6</accession>